<proteinExistence type="predicted"/>
<evidence type="ECO:0000313" key="3">
    <source>
        <dbReference type="WBParaSite" id="TREG1_1530.1"/>
    </source>
</evidence>
<evidence type="ECO:0000313" key="2">
    <source>
        <dbReference type="Proteomes" id="UP000050795"/>
    </source>
</evidence>
<evidence type="ECO:0000256" key="1">
    <source>
        <dbReference type="SAM" id="MobiDB-lite"/>
    </source>
</evidence>
<dbReference type="Proteomes" id="UP000050795">
    <property type="component" value="Unassembled WGS sequence"/>
</dbReference>
<sequence>MERILVPVNLNGEYIMHSNGEEESDDDVIIVHEEIADRRSENKNGTVKANQSSNGHSLTDSDVRLQGNLKSEEINM</sequence>
<organism evidence="2 4">
    <name type="scientific">Trichobilharzia regenti</name>
    <name type="common">Nasal bird schistosome</name>
    <dbReference type="NCBI Taxonomy" id="157069"/>
    <lineage>
        <taxon>Eukaryota</taxon>
        <taxon>Metazoa</taxon>
        <taxon>Spiralia</taxon>
        <taxon>Lophotrochozoa</taxon>
        <taxon>Platyhelminthes</taxon>
        <taxon>Trematoda</taxon>
        <taxon>Digenea</taxon>
        <taxon>Strigeidida</taxon>
        <taxon>Schistosomatoidea</taxon>
        <taxon>Schistosomatidae</taxon>
        <taxon>Trichobilharzia</taxon>
    </lineage>
</organism>
<feature type="region of interest" description="Disordered" evidence="1">
    <location>
        <begin position="37"/>
        <end position="76"/>
    </location>
</feature>
<name>A0AA85JE35_TRIRE</name>
<accession>A0AA85JE35</accession>
<protein>
    <submittedName>
        <fullName evidence="3 4">Uncharacterized protein</fullName>
    </submittedName>
</protein>
<dbReference type="AlphaFoldDB" id="A0AA85JE35"/>
<dbReference type="WBParaSite" id="TREG1_1530.2">
    <property type="protein sequence ID" value="TREG1_1530.2"/>
    <property type="gene ID" value="TREG1_1530"/>
</dbReference>
<reference evidence="3 4" key="2">
    <citation type="submission" date="2023-11" db="UniProtKB">
        <authorList>
            <consortium name="WormBaseParasite"/>
        </authorList>
    </citation>
    <scope>IDENTIFICATION</scope>
</reference>
<feature type="compositionally biased region" description="Polar residues" evidence="1">
    <location>
        <begin position="43"/>
        <end position="60"/>
    </location>
</feature>
<reference evidence="2" key="1">
    <citation type="submission" date="2022-06" db="EMBL/GenBank/DDBJ databases">
        <authorList>
            <person name="Berger JAMES D."/>
            <person name="Berger JAMES D."/>
        </authorList>
    </citation>
    <scope>NUCLEOTIDE SEQUENCE [LARGE SCALE GENOMIC DNA]</scope>
</reference>
<keyword evidence="2" id="KW-1185">Reference proteome</keyword>
<evidence type="ECO:0000313" key="4">
    <source>
        <dbReference type="WBParaSite" id="TREG1_1530.2"/>
    </source>
</evidence>
<dbReference type="WBParaSite" id="TREG1_1530.1">
    <property type="protein sequence ID" value="TREG1_1530.1"/>
    <property type="gene ID" value="TREG1_1530"/>
</dbReference>